<dbReference type="InterPro" id="IPR019823">
    <property type="entry name" value="Mechanosensitive_channel_CS"/>
</dbReference>
<protein>
    <recommendedName>
        <fullName evidence="3">Large-conductance mechanosensitive channel</fullName>
    </recommendedName>
</protein>
<dbReference type="Pfam" id="PF01741">
    <property type="entry name" value="MscL"/>
    <property type="match status" value="1"/>
</dbReference>
<accession>A0A820SHN9</accession>
<dbReference type="Proteomes" id="UP000663868">
    <property type="component" value="Unassembled WGS sequence"/>
</dbReference>
<dbReference type="SUPFAM" id="SSF81330">
    <property type="entry name" value="Gated mechanosensitive channel"/>
    <property type="match status" value="1"/>
</dbReference>
<dbReference type="Gene3D" id="1.10.1200.120">
    <property type="entry name" value="Large-conductance mechanosensitive channel, MscL, domain 1"/>
    <property type="match status" value="1"/>
</dbReference>
<evidence type="ECO:0000313" key="1">
    <source>
        <dbReference type="EMBL" id="CAF4451463.1"/>
    </source>
</evidence>
<evidence type="ECO:0008006" key="3">
    <source>
        <dbReference type="Google" id="ProtNLM"/>
    </source>
</evidence>
<evidence type="ECO:0000313" key="2">
    <source>
        <dbReference type="Proteomes" id="UP000663868"/>
    </source>
</evidence>
<dbReference type="InterPro" id="IPR036019">
    <property type="entry name" value="MscL_channel"/>
</dbReference>
<organism evidence="1 2">
    <name type="scientific">Adineta steineri</name>
    <dbReference type="NCBI Taxonomy" id="433720"/>
    <lineage>
        <taxon>Eukaryota</taxon>
        <taxon>Metazoa</taxon>
        <taxon>Spiralia</taxon>
        <taxon>Gnathifera</taxon>
        <taxon>Rotifera</taxon>
        <taxon>Eurotatoria</taxon>
        <taxon>Bdelloidea</taxon>
        <taxon>Adinetida</taxon>
        <taxon>Adinetidae</taxon>
        <taxon>Adineta</taxon>
    </lineage>
</organism>
<name>A0A820SHN9_9BILA</name>
<sequence>MTIICRYCSKFWNEFRTFTLRGNVLDIAVGLIIGTAFANV</sequence>
<reference evidence="1" key="1">
    <citation type="submission" date="2021-02" db="EMBL/GenBank/DDBJ databases">
        <authorList>
            <person name="Nowell W R."/>
        </authorList>
    </citation>
    <scope>NUCLEOTIDE SEQUENCE</scope>
</reference>
<dbReference type="AlphaFoldDB" id="A0A820SHN9"/>
<dbReference type="PROSITE" id="PS01327">
    <property type="entry name" value="MSCL"/>
    <property type="match status" value="1"/>
</dbReference>
<dbReference type="EMBL" id="CAJOBB010031523">
    <property type="protein sequence ID" value="CAF4451463.1"/>
    <property type="molecule type" value="Genomic_DNA"/>
</dbReference>
<proteinExistence type="predicted"/>
<feature type="non-terminal residue" evidence="1">
    <location>
        <position position="1"/>
    </location>
</feature>
<dbReference type="InterPro" id="IPR037673">
    <property type="entry name" value="MSC/AndL"/>
</dbReference>
<gene>
    <name evidence="1" type="ORF">KXQ929_LOCUS53979</name>
</gene>
<comment type="caution">
    <text evidence="1">The sequence shown here is derived from an EMBL/GenBank/DDBJ whole genome shotgun (WGS) entry which is preliminary data.</text>
</comment>